<organism evidence="1 2">
    <name type="scientific">Parashewanella spongiae</name>
    <dbReference type="NCBI Taxonomy" id="342950"/>
    <lineage>
        <taxon>Bacteria</taxon>
        <taxon>Pseudomonadati</taxon>
        <taxon>Pseudomonadota</taxon>
        <taxon>Gammaproteobacteria</taxon>
        <taxon>Alteromonadales</taxon>
        <taxon>Shewanellaceae</taxon>
        <taxon>Parashewanella</taxon>
    </lineage>
</organism>
<protein>
    <submittedName>
        <fullName evidence="1">Uncharacterized protein</fullName>
    </submittedName>
</protein>
<accession>A0A3A6TEU0</accession>
<keyword evidence="2" id="KW-1185">Reference proteome</keyword>
<evidence type="ECO:0000313" key="2">
    <source>
        <dbReference type="Proteomes" id="UP000273022"/>
    </source>
</evidence>
<sequence>MVGRAQQALHLLTLEPIFETVADANNYKFRPNRNTADAISQCFKCLCKSGSAHWTLEGDILSYFDKIVHQCLIDNINLVIPIWNFGLNKSAERTAW</sequence>
<proteinExistence type="predicted"/>
<evidence type="ECO:0000313" key="1">
    <source>
        <dbReference type="EMBL" id="RJY07102.1"/>
    </source>
</evidence>
<gene>
    <name evidence="1" type="ORF">D5R81_16535</name>
</gene>
<dbReference type="EMBL" id="QYYH01000135">
    <property type="protein sequence ID" value="RJY07102.1"/>
    <property type="molecule type" value="Genomic_DNA"/>
</dbReference>
<dbReference type="AlphaFoldDB" id="A0A3A6TEU0"/>
<dbReference type="SUPFAM" id="SSF56672">
    <property type="entry name" value="DNA/RNA polymerases"/>
    <property type="match status" value="1"/>
</dbReference>
<comment type="caution">
    <text evidence="1">The sequence shown here is derived from an EMBL/GenBank/DDBJ whole genome shotgun (WGS) entry which is preliminary data.</text>
</comment>
<reference evidence="1 2" key="1">
    <citation type="submission" date="2018-09" db="EMBL/GenBank/DDBJ databases">
        <title>Phylogeny of the Shewanellaceae, and recommendation for two new genera, Pseudoshewanella and Parashewanella.</title>
        <authorList>
            <person name="Wang G."/>
        </authorList>
    </citation>
    <scope>NUCLEOTIDE SEQUENCE [LARGE SCALE GENOMIC DNA]</scope>
    <source>
        <strain evidence="1 2">KCTC 22492</strain>
    </source>
</reference>
<dbReference type="InterPro" id="IPR043502">
    <property type="entry name" value="DNA/RNA_pol_sf"/>
</dbReference>
<dbReference type="OrthoDB" id="9793236at2"/>
<name>A0A3A6TEU0_9GAMM</name>
<dbReference type="Proteomes" id="UP000273022">
    <property type="component" value="Unassembled WGS sequence"/>
</dbReference>